<dbReference type="EMBL" id="JAJFAZ020000024">
    <property type="protein sequence ID" value="KAI5311356.1"/>
    <property type="molecule type" value="Genomic_DNA"/>
</dbReference>
<organism evidence="1 2">
    <name type="scientific">Prunus dulcis</name>
    <name type="common">Almond</name>
    <name type="synonym">Amygdalus dulcis</name>
    <dbReference type="NCBI Taxonomy" id="3755"/>
    <lineage>
        <taxon>Eukaryota</taxon>
        <taxon>Viridiplantae</taxon>
        <taxon>Streptophyta</taxon>
        <taxon>Embryophyta</taxon>
        <taxon>Tracheophyta</taxon>
        <taxon>Spermatophyta</taxon>
        <taxon>Magnoliopsida</taxon>
        <taxon>eudicotyledons</taxon>
        <taxon>Gunneridae</taxon>
        <taxon>Pentapetalae</taxon>
        <taxon>rosids</taxon>
        <taxon>fabids</taxon>
        <taxon>Rosales</taxon>
        <taxon>Rosaceae</taxon>
        <taxon>Amygdaloideae</taxon>
        <taxon>Amygdaleae</taxon>
        <taxon>Prunus</taxon>
    </lineage>
</organism>
<comment type="caution">
    <text evidence="1">The sequence shown here is derived from an EMBL/GenBank/DDBJ whole genome shotgun (WGS) entry which is preliminary data.</text>
</comment>
<protein>
    <submittedName>
        <fullName evidence="1">Uncharacterized protein</fullName>
    </submittedName>
</protein>
<evidence type="ECO:0000313" key="1">
    <source>
        <dbReference type="EMBL" id="KAI5311356.1"/>
    </source>
</evidence>
<reference evidence="1 2" key="1">
    <citation type="journal article" date="2022" name="G3 (Bethesda)">
        <title>Whole-genome sequence and methylome profiling of the almond [Prunus dulcis (Mill.) D.A. Webb] cultivar 'Nonpareil'.</title>
        <authorList>
            <person name="D'Amico-Willman K.M."/>
            <person name="Ouma W.Z."/>
            <person name="Meulia T."/>
            <person name="Sideli G.M."/>
            <person name="Gradziel T.M."/>
            <person name="Fresnedo-Ramirez J."/>
        </authorList>
    </citation>
    <scope>NUCLEOTIDE SEQUENCE [LARGE SCALE GENOMIC DNA]</scope>
    <source>
        <strain evidence="1">Clone GOH B32 T37-40</strain>
    </source>
</reference>
<dbReference type="AlphaFoldDB" id="A0AAD4UT06"/>
<accession>A0AAD4UT06</accession>
<dbReference type="Proteomes" id="UP001054821">
    <property type="component" value="Unassembled WGS sequence"/>
</dbReference>
<name>A0AAD4UT06_PRUDU</name>
<evidence type="ECO:0000313" key="2">
    <source>
        <dbReference type="Proteomes" id="UP001054821"/>
    </source>
</evidence>
<proteinExistence type="predicted"/>
<sequence length="176" mass="20017">MRTILRYLRVSITKAELFLYFTTLHHWTRIHIHLHLRLKIFLLISNYRSLGHYFSRQEQEHKGCRINAASEMQSATFTLSHSLRLPKPLRQLSATLNPIFDSIHNFTPLTNGNLCFWSLSSSSSNFKLKPWTSVPLVDSDAGTSCFQVRATAESAEESSESGSMNKTLELGALFGL</sequence>
<keyword evidence="2" id="KW-1185">Reference proteome</keyword>
<gene>
    <name evidence="1" type="ORF">L3X38_000019</name>
</gene>